<feature type="region of interest" description="Disordered" evidence="3">
    <location>
        <begin position="681"/>
        <end position="702"/>
    </location>
</feature>
<feature type="region of interest" description="Disordered" evidence="3">
    <location>
        <begin position="189"/>
        <end position="223"/>
    </location>
</feature>
<feature type="region of interest" description="Disordered" evidence="3">
    <location>
        <begin position="954"/>
        <end position="1015"/>
    </location>
</feature>
<feature type="compositionally biased region" description="Low complexity" evidence="3">
    <location>
        <begin position="966"/>
        <end position="985"/>
    </location>
</feature>
<dbReference type="Proteomes" id="UP000250266">
    <property type="component" value="Unassembled WGS sequence"/>
</dbReference>
<organism evidence="5 6">
    <name type="scientific">Lepidopterella palustris CBS 459.81</name>
    <dbReference type="NCBI Taxonomy" id="1314670"/>
    <lineage>
        <taxon>Eukaryota</taxon>
        <taxon>Fungi</taxon>
        <taxon>Dikarya</taxon>
        <taxon>Ascomycota</taxon>
        <taxon>Pezizomycotina</taxon>
        <taxon>Dothideomycetes</taxon>
        <taxon>Pleosporomycetidae</taxon>
        <taxon>Mytilinidiales</taxon>
        <taxon>Argynnaceae</taxon>
        <taxon>Lepidopterella</taxon>
    </lineage>
</organism>
<feature type="region of interest" description="Disordered" evidence="3">
    <location>
        <begin position="389"/>
        <end position="435"/>
    </location>
</feature>
<dbReference type="CDD" id="cd00067">
    <property type="entry name" value="GAL4"/>
    <property type="match status" value="1"/>
</dbReference>
<dbReference type="Pfam" id="PF00172">
    <property type="entry name" value="Zn_clus"/>
    <property type="match status" value="1"/>
</dbReference>
<evidence type="ECO:0000256" key="2">
    <source>
        <dbReference type="ARBA" id="ARBA00023242"/>
    </source>
</evidence>
<evidence type="ECO:0000256" key="1">
    <source>
        <dbReference type="ARBA" id="ARBA00022723"/>
    </source>
</evidence>
<dbReference type="GO" id="GO:0003677">
    <property type="term" value="F:DNA binding"/>
    <property type="evidence" value="ECO:0007669"/>
    <property type="project" value="InterPro"/>
</dbReference>
<dbReference type="Pfam" id="PF04082">
    <property type="entry name" value="Fungal_trans"/>
    <property type="match status" value="1"/>
</dbReference>
<proteinExistence type="predicted"/>
<gene>
    <name evidence="5" type="ORF">K432DRAFT_287625</name>
</gene>
<feature type="compositionally biased region" description="Polar residues" evidence="3">
    <location>
        <begin position="986"/>
        <end position="1000"/>
    </location>
</feature>
<dbReference type="PROSITE" id="PS00463">
    <property type="entry name" value="ZN2_CY6_FUNGAL_1"/>
    <property type="match status" value="1"/>
</dbReference>
<feature type="region of interest" description="Disordered" evidence="3">
    <location>
        <begin position="300"/>
        <end position="319"/>
    </location>
</feature>
<keyword evidence="1" id="KW-0479">Metal-binding</keyword>
<reference evidence="5 6" key="1">
    <citation type="journal article" date="2016" name="Nat. Commun.">
        <title>Ectomycorrhizal ecology is imprinted in the genome of the dominant symbiotic fungus Cenococcum geophilum.</title>
        <authorList>
            <consortium name="DOE Joint Genome Institute"/>
            <person name="Peter M."/>
            <person name="Kohler A."/>
            <person name="Ohm R.A."/>
            <person name="Kuo A."/>
            <person name="Krutzmann J."/>
            <person name="Morin E."/>
            <person name="Arend M."/>
            <person name="Barry K.W."/>
            <person name="Binder M."/>
            <person name="Choi C."/>
            <person name="Clum A."/>
            <person name="Copeland A."/>
            <person name="Grisel N."/>
            <person name="Haridas S."/>
            <person name="Kipfer T."/>
            <person name="LaButti K."/>
            <person name="Lindquist E."/>
            <person name="Lipzen A."/>
            <person name="Maire R."/>
            <person name="Meier B."/>
            <person name="Mihaltcheva S."/>
            <person name="Molinier V."/>
            <person name="Murat C."/>
            <person name="Poggeler S."/>
            <person name="Quandt C.A."/>
            <person name="Sperisen C."/>
            <person name="Tritt A."/>
            <person name="Tisserant E."/>
            <person name="Crous P.W."/>
            <person name="Henrissat B."/>
            <person name="Nehls U."/>
            <person name="Egli S."/>
            <person name="Spatafora J.W."/>
            <person name="Grigoriev I.V."/>
            <person name="Martin F.M."/>
        </authorList>
    </citation>
    <scope>NUCLEOTIDE SEQUENCE [LARGE SCALE GENOMIC DNA]</scope>
    <source>
        <strain evidence="5 6">CBS 459.81</strain>
    </source>
</reference>
<dbReference type="InterPro" id="IPR036864">
    <property type="entry name" value="Zn2-C6_fun-type_DNA-bd_sf"/>
</dbReference>
<dbReference type="OrthoDB" id="2354469at2759"/>
<name>A0A8E2EJP7_9PEZI</name>
<feature type="region of interest" description="Disordered" evidence="3">
    <location>
        <begin position="853"/>
        <end position="938"/>
    </location>
</feature>
<dbReference type="GO" id="GO:0006351">
    <property type="term" value="P:DNA-templated transcription"/>
    <property type="evidence" value="ECO:0007669"/>
    <property type="project" value="InterPro"/>
</dbReference>
<dbReference type="SUPFAM" id="SSF57701">
    <property type="entry name" value="Zn2/Cys6 DNA-binding domain"/>
    <property type="match status" value="1"/>
</dbReference>
<sequence>MNHSASSTAASNVAPPQPKPIRFVTNHDGPYAKRRRINSACLTCRRRKTRCSGERPVCGTCSQNKHDCGGYGPETDNHTSFSPTAEDSKEGIKRSLQGDGSSNPSPIRSPVKKSRPPPPTQPSRPSISHTISSDSMNSQASESSANKHTRRHGNDIALSLSTRNRMPYFRYFGPTAIMPGFKQMVVKVRGKQHGTGQTSSDRKYSSLESSPGQPPSIGQISPSNIHEARTPLEIPVYDTSAMSPSPLITHLCQIFFLHLGCNFPFLQRERFMRDLEEKQVDAILVDAVCALAARFSTHPMLTGTSEPQKDKEAPEASQLHPSEYGQAFAQRAKSAIPDTFPCPSVAVVQAALLLAYDEFGASRDSGLWMYLGISIRMSQDLGMQTFEGLKYEGRNGPTPKSVKSSPSNGNNEGHNNHAPHRSSSKTSEDPAIQEQRAVERERVDTFWAIFFLDRVISSGTGRPVTLRDRDIEISFPSLDEVDSVTGWPVPFPALIRIIHLYGRVTDLLNSIKEVSHVTPDVIKRLAAMENHLTDIYQGLSPKLHFNAVNFQHYVKANQGTNFVLLHFWFHTLIVLLHQPTLLKTFEGSIQQLLPNSRELSMSSAKTIADILAFAELIDAKSGLGNPFTSQPIYIAACAFLKESALHSASSNPHSRPSTPGSRDGHDSGLLAKSSMESMKLDKHYNNSSNGDRSSSHLSDHSLDQKQAAKHTLLASAANQNYQRCYRALKSLETYWAGVKYILTVLDQKAKGVGDPLLYTREEMESALELPRPEPAFTSPGWRRKLSWGTYLTAQNIGDAAHAKVTSALRQKKGGQTVSGSASPIMNPAQAIGWSLTGTMNSPSTSLAVLYPTDTSREPNAHHPSEAPTPSIASILSRPKNHTSLPNPSNRIKYETPHSIPSSSSNFASTAPSQQFNPAHSTITSMPPPPTNFHSLPTADPSLVSDADLLLNLHSPFSNSSPGRMPTGTSPYSTSYRSSTISSTQTPSHDFSSGSSNQFPSLNVGPGADGSSQVPFGDMMIESQDIDMSALGDDMMPWLEYLPHDMLNLYDPGAGFVGDGGVQGQDMESTDTIGGTQR</sequence>
<dbReference type="Gene3D" id="4.10.240.10">
    <property type="entry name" value="Zn(2)-C6 fungal-type DNA-binding domain"/>
    <property type="match status" value="1"/>
</dbReference>
<keyword evidence="6" id="KW-1185">Reference proteome</keyword>
<dbReference type="CDD" id="cd12148">
    <property type="entry name" value="fungal_TF_MHR"/>
    <property type="match status" value="1"/>
</dbReference>
<feature type="compositionally biased region" description="Polar residues" evidence="3">
    <location>
        <begin position="648"/>
        <end position="660"/>
    </location>
</feature>
<keyword evidence="2" id="KW-0539">Nucleus</keyword>
<dbReference type="PANTHER" id="PTHR47783:SF1">
    <property type="entry name" value="ZN(II)2CYS6 TRANSCRIPTION FACTOR (EUROFUNG)"/>
    <property type="match status" value="1"/>
</dbReference>
<dbReference type="InterPro" id="IPR001138">
    <property type="entry name" value="Zn2Cys6_DnaBD"/>
</dbReference>
<dbReference type="PROSITE" id="PS50048">
    <property type="entry name" value="ZN2_CY6_FUNGAL_2"/>
    <property type="match status" value="1"/>
</dbReference>
<feature type="domain" description="Zn(2)-C6 fungal-type" evidence="4">
    <location>
        <begin position="40"/>
        <end position="68"/>
    </location>
</feature>
<feature type="compositionally biased region" description="Basic and acidic residues" evidence="3">
    <location>
        <begin position="693"/>
        <end position="702"/>
    </location>
</feature>
<feature type="region of interest" description="Disordered" evidence="3">
    <location>
        <begin position="1"/>
        <end position="30"/>
    </location>
</feature>
<dbReference type="SMART" id="SM00906">
    <property type="entry name" value="Fungal_trans"/>
    <property type="match status" value="1"/>
</dbReference>
<dbReference type="PANTHER" id="PTHR47783">
    <property type="entry name" value="ZN(II)2CYS6 TRANSCRIPTION FACTOR (EUROFUNG)-RELATED"/>
    <property type="match status" value="1"/>
</dbReference>
<feature type="compositionally biased region" description="Polar residues" evidence="3">
    <location>
        <begin position="1"/>
        <end position="11"/>
    </location>
</feature>
<feature type="compositionally biased region" description="Low complexity" evidence="3">
    <location>
        <begin position="898"/>
        <end position="912"/>
    </location>
</feature>
<dbReference type="InterPro" id="IPR007219">
    <property type="entry name" value="XnlR_reg_dom"/>
</dbReference>
<accession>A0A8E2EJP7</accession>
<dbReference type="SMART" id="SM00066">
    <property type="entry name" value="GAL4"/>
    <property type="match status" value="1"/>
</dbReference>
<evidence type="ECO:0000259" key="4">
    <source>
        <dbReference type="PROSITE" id="PS50048"/>
    </source>
</evidence>
<dbReference type="AlphaFoldDB" id="A0A8E2EJP7"/>
<evidence type="ECO:0000313" key="5">
    <source>
        <dbReference type="EMBL" id="OCK85028.1"/>
    </source>
</evidence>
<dbReference type="GO" id="GO:0008270">
    <property type="term" value="F:zinc ion binding"/>
    <property type="evidence" value="ECO:0007669"/>
    <property type="project" value="InterPro"/>
</dbReference>
<feature type="compositionally biased region" description="Basic and acidic residues" evidence="3">
    <location>
        <begin position="854"/>
        <end position="864"/>
    </location>
</feature>
<evidence type="ECO:0000313" key="6">
    <source>
        <dbReference type="Proteomes" id="UP000250266"/>
    </source>
</evidence>
<feature type="region of interest" description="Disordered" evidence="3">
    <location>
        <begin position="76"/>
        <end position="158"/>
    </location>
</feature>
<feature type="compositionally biased region" description="Polar residues" evidence="3">
    <location>
        <begin position="206"/>
        <end position="223"/>
    </location>
</feature>
<feature type="region of interest" description="Disordered" evidence="3">
    <location>
        <begin position="648"/>
        <end position="669"/>
    </location>
</feature>
<feature type="compositionally biased region" description="Polar residues" evidence="3">
    <location>
        <begin position="129"/>
        <end position="146"/>
    </location>
</feature>
<protein>
    <recommendedName>
        <fullName evidence="4">Zn(2)-C6 fungal-type domain-containing protein</fullName>
    </recommendedName>
</protein>
<dbReference type="EMBL" id="KV744825">
    <property type="protein sequence ID" value="OCK85028.1"/>
    <property type="molecule type" value="Genomic_DNA"/>
</dbReference>
<feature type="compositionally biased region" description="Polar residues" evidence="3">
    <location>
        <begin position="913"/>
        <end position="924"/>
    </location>
</feature>
<evidence type="ECO:0000256" key="3">
    <source>
        <dbReference type="SAM" id="MobiDB-lite"/>
    </source>
</evidence>
<feature type="compositionally biased region" description="Polar residues" evidence="3">
    <location>
        <begin position="401"/>
        <end position="413"/>
    </location>
</feature>
<dbReference type="GO" id="GO:0000981">
    <property type="term" value="F:DNA-binding transcription factor activity, RNA polymerase II-specific"/>
    <property type="evidence" value="ECO:0007669"/>
    <property type="project" value="InterPro"/>
</dbReference>